<reference evidence="1" key="1">
    <citation type="submission" date="2019-08" db="EMBL/GenBank/DDBJ databases">
        <authorList>
            <person name="Kucharzyk K."/>
            <person name="Murdoch R.W."/>
            <person name="Higgins S."/>
            <person name="Loffler F."/>
        </authorList>
    </citation>
    <scope>NUCLEOTIDE SEQUENCE</scope>
</reference>
<comment type="caution">
    <text evidence="1">The sequence shown here is derived from an EMBL/GenBank/DDBJ whole genome shotgun (WGS) entry which is preliminary data.</text>
</comment>
<sequence>MSDKIAEENHVIWEIEYCAPPAVLRYCKKCGKKEEYLCSGEFRVNAQQKNLDIWLIYKCNHCNTTWNSAIYSRVSTQKLGADLLKRFYKNDESLAIQYAMDLSLLHRNGVEAKMPEYTIIGEDVSLEKTVNIKIQSKYRLPLKISAILRKKLGITQRELEELISSNRIWSSTGQDIRKCRLSSQETTITISNGTKRN</sequence>
<dbReference type="EMBL" id="VSSQ01030535">
    <property type="protein sequence ID" value="MPM81095.1"/>
    <property type="molecule type" value="Genomic_DNA"/>
</dbReference>
<protein>
    <recommendedName>
        <fullName evidence="2">DUF1062 domain-containing protein</fullName>
    </recommendedName>
</protein>
<evidence type="ECO:0008006" key="2">
    <source>
        <dbReference type="Google" id="ProtNLM"/>
    </source>
</evidence>
<organism evidence="1">
    <name type="scientific">bioreactor metagenome</name>
    <dbReference type="NCBI Taxonomy" id="1076179"/>
    <lineage>
        <taxon>unclassified sequences</taxon>
        <taxon>metagenomes</taxon>
        <taxon>ecological metagenomes</taxon>
    </lineage>
</organism>
<evidence type="ECO:0000313" key="1">
    <source>
        <dbReference type="EMBL" id="MPM81095.1"/>
    </source>
</evidence>
<dbReference type="InterPro" id="IPR009412">
    <property type="entry name" value="DUF1062"/>
</dbReference>
<dbReference type="Pfam" id="PF06353">
    <property type="entry name" value="DUF1062"/>
    <property type="match status" value="1"/>
</dbReference>
<proteinExistence type="predicted"/>
<dbReference type="AlphaFoldDB" id="A0A645CW51"/>
<gene>
    <name evidence="1" type="ORF">SDC9_128147</name>
</gene>
<accession>A0A645CW51</accession>
<name>A0A645CW51_9ZZZZ</name>